<organism evidence="13 14">
    <name type="scientific">Pedobacter frigidisoli</name>
    <dbReference type="NCBI Taxonomy" id="2530455"/>
    <lineage>
        <taxon>Bacteria</taxon>
        <taxon>Pseudomonadati</taxon>
        <taxon>Bacteroidota</taxon>
        <taxon>Sphingobacteriia</taxon>
        <taxon>Sphingobacteriales</taxon>
        <taxon>Sphingobacteriaceae</taxon>
        <taxon>Pedobacter</taxon>
    </lineage>
</organism>
<dbReference type="InterPro" id="IPR028357">
    <property type="entry name" value="UDPglc_DH_bac"/>
</dbReference>
<dbReference type="InterPro" id="IPR014027">
    <property type="entry name" value="UDP-Glc/GDP-Man_DH_C"/>
</dbReference>
<keyword evidence="14" id="KW-1185">Reference proteome</keyword>
<dbReference type="Gene3D" id="1.20.5.100">
    <property type="entry name" value="Cytochrome c1, transmembrane anchor, C-terminal"/>
    <property type="match status" value="1"/>
</dbReference>
<dbReference type="PANTHER" id="PTHR43750">
    <property type="entry name" value="UDP-GLUCOSE 6-DEHYDROGENASE TUAD"/>
    <property type="match status" value="1"/>
</dbReference>
<dbReference type="NCBIfam" id="TIGR03026">
    <property type="entry name" value="NDP-sugDHase"/>
    <property type="match status" value="1"/>
</dbReference>
<feature type="binding site" evidence="10">
    <location>
        <position position="205"/>
    </location>
    <ligand>
        <name>substrate</name>
    </ligand>
</feature>
<evidence type="ECO:0000256" key="2">
    <source>
        <dbReference type="ARBA" id="ARBA00006601"/>
    </source>
</evidence>
<dbReference type="SMART" id="SM00984">
    <property type="entry name" value="UDPG_MGDP_dh_C"/>
    <property type="match status" value="1"/>
</dbReference>
<comment type="pathway">
    <text evidence="1">Nucleotide-sugar biosynthesis; UDP-alpha-D-glucuronate biosynthesis; UDP-alpha-D-glucuronate from UDP-alpha-D-glucose: step 1/1.</text>
</comment>
<dbReference type="PIRSF" id="PIRSF000124">
    <property type="entry name" value="UDPglc_GDPman_dh"/>
    <property type="match status" value="1"/>
</dbReference>
<feature type="binding site" evidence="10">
    <location>
        <begin position="150"/>
        <end position="153"/>
    </location>
    <ligand>
        <name>substrate</name>
    </ligand>
</feature>
<evidence type="ECO:0000256" key="6">
    <source>
        <dbReference type="ARBA" id="ARBA00023027"/>
    </source>
</evidence>
<feature type="binding site" evidence="11">
    <location>
        <position position="86"/>
    </location>
    <ligand>
        <name>NAD(+)</name>
        <dbReference type="ChEBI" id="CHEBI:57540"/>
    </ligand>
</feature>
<dbReference type="EC" id="1.1.1.22" evidence="3 8"/>
<keyword evidence="6 8" id="KW-0520">NAD</keyword>
<dbReference type="EMBL" id="SJSN01000019">
    <property type="protein sequence ID" value="TCD02005.1"/>
    <property type="molecule type" value="Genomic_DNA"/>
</dbReference>
<feature type="active site" description="Nucleophile" evidence="9">
    <location>
        <position position="261"/>
    </location>
</feature>
<dbReference type="Pfam" id="PF00984">
    <property type="entry name" value="UDPG_MGDP_dh"/>
    <property type="match status" value="1"/>
</dbReference>
<comment type="caution">
    <text evidence="13">The sequence shown here is derived from an EMBL/GenBank/DDBJ whole genome shotgun (WGS) entry which is preliminary data.</text>
</comment>
<gene>
    <name evidence="13" type="ORF">EZ449_19615</name>
</gene>
<feature type="binding site" evidence="10">
    <location>
        <position position="322"/>
    </location>
    <ligand>
        <name>substrate</name>
    </ligand>
</feature>
<feature type="binding site" evidence="11">
    <location>
        <position position="329"/>
    </location>
    <ligand>
        <name>NAD(+)</name>
        <dbReference type="ChEBI" id="CHEBI:57540"/>
    </ligand>
</feature>
<evidence type="ECO:0000256" key="1">
    <source>
        <dbReference type="ARBA" id="ARBA00004701"/>
    </source>
</evidence>
<dbReference type="UniPathway" id="UPA00038">
    <property type="reaction ID" value="UER00491"/>
</dbReference>
<feature type="binding site" evidence="11">
    <location>
        <position position="264"/>
    </location>
    <ligand>
        <name>NAD(+)</name>
        <dbReference type="ChEBI" id="CHEBI:57540"/>
    </ligand>
</feature>
<dbReference type="GO" id="GO:0000271">
    <property type="term" value="P:polysaccharide biosynthetic process"/>
    <property type="evidence" value="ECO:0007669"/>
    <property type="project" value="InterPro"/>
</dbReference>
<evidence type="ECO:0000313" key="14">
    <source>
        <dbReference type="Proteomes" id="UP000291485"/>
    </source>
</evidence>
<dbReference type="GO" id="GO:0003979">
    <property type="term" value="F:UDP-glucose 6-dehydrogenase activity"/>
    <property type="evidence" value="ECO:0007669"/>
    <property type="project" value="UniProtKB-EC"/>
</dbReference>
<dbReference type="Pfam" id="PF03721">
    <property type="entry name" value="UDPG_MGDP_dh_N"/>
    <property type="match status" value="1"/>
</dbReference>
<dbReference type="InterPro" id="IPR008927">
    <property type="entry name" value="6-PGluconate_DH-like_C_sf"/>
</dbReference>
<comment type="catalytic activity">
    <reaction evidence="7 8">
        <text>UDP-alpha-D-glucose + 2 NAD(+) + H2O = UDP-alpha-D-glucuronate + 2 NADH + 3 H(+)</text>
        <dbReference type="Rhea" id="RHEA:23596"/>
        <dbReference type="ChEBI" id="CHEBI:15377"/>
        <dbReference type="ChEBI" id="CHEBI:15378"/>
        <dbReference type="ChEBI" id="CHEBI:57540"/>
        <dbReference type="ChEBI" id="CHEBI:57945"/>
        <dbReference type="ChEBI" id="CHEBI:58052"/>
        <dbReference type="ChEBI" id="CHEBI:58885"/>
        <dbReference type="EC" id="1.1.1.22"/>
    </reaction>
</comment>
<feature type="binding site" evidence="10">
    <location>
        <begin position="250"/>
        <end position="254"/>
    </location>
    <ligand>
        <name>substrate</name>
    </ligand>
</feature>
<proteinExistence type="inferred from homology"/>
<evidence type="ECO:0000256" key="8">
    <source>
        <dbReference type="PIRNR" id="PIRNR000124"/>
    </source>
</evidence>
<dbReference type="PIRSF" id="PIRSF500134">
    <property type="entry name" value="UDPglc_DH_bac"/>
    <property type="match status" value="1"/>
</dbReference>
<dbReference type="Pfam" id="PF03720">
    <property type="entry name" value="UDPG_MGDP_dh_C"/>
    <property type="match status" value="1"/>
</dbReference>
<dbReference type="GO" id="GO:0006065">
    <property type="term" value="P:UDP-glucuronate biosynthetic process"/>
    <property type="evidence" value="ECO:0007669"/>
    <property type="project" value="UniProtKB-UniPathway"/>
</dbReference>
<feature type="domain" description="UDP-glucose/GDP-mannose dehydrogenase C-terminal" evidence="12">
    <location>
        <begin position="315"/>
        <end position="417"/>
    </location>
</feature>
<evidence type="ECO:0000256" key="4">
    <source>
        <dbReference type="ARBA" id="ARBA00015132"/>
    </source>
</evidence>
<feature type="binding site" evidence="11">
    <location>
        <position position="35"/>
    </location>
    <ligand>
        <name>NAD(+)</name>
        <dbReference type="ChEBI" id="CHEBI:57540"/>
    </ligand>
</feature>
<dbReference type="Gene3D" id="3.40.50.720">
    <property type="entry name" value="NAD(P)-binding Rossmann-like Domain"/>
    <property type="match status" value="2"/>
</dbReference>
<dbReference type="SUPFAM" id="SSF51735">
    <property type="entry name" value="NAD(P)-binding Rossmann-fold domains"/>
    <property type="match status" value="1"/>
</dbReference>
<dbReference type="PANTHER" id="PTHR43750:SF3">
    <property type="entry name" value="UDP-GLUCOSE 6-DEHYDROGENASE TUAD"/>
    <property type="match status" value="1"/>
</dbReference>
<protein>
    <recommendedName>
        <fullName evidence="4 8">UDP-glucose 6-dehydrogenase</fullName>
        <ecNumber evidence="3 8">1.1.1.22</ecNumber>
    </recommendedName>
</protein>
<dbReference type="OrthoDB" id="9803238at2"/>
<reference evidence="13 14" key="1">
    <citation type="submission" date="2019-02" db="EMBL/GenBank/DDBJ databases">
        <title>Pedobacter sp. RP-3-11 sp. nov., isolated from Arctic soil.</title>
        <authorList>
            <person name="Dahal R.H."/>
        </authorList>
    </citation>
    <scope>NUCLEOTIDE SEQUENCE [LARGE SCALE GENOMIC DNA]</scope>
    <source>
        <strain evidence="13 14">RP-3-11</strain>
    </source>
</reference>
<feature type="binding site" evidence="11">
    <location>
        <position position="30"/>
    </location>
    <ligand>
        <name>NAD(+)</name>
        <dbReference type="ChEBI" id="CHEBI:57540"/>
    </ligand>
</feature>
<name>A0A4R0NRM5_9SPHI</name>
<feature type="binding site" evidence="10">
    <location>
        <position position="258"/>
    </location>
    <ligand>
        <name>substrate</name>
    </ligand>
</feature>
<evidence type="ECO:0000256" key="3">
    <source>
        <dbReference type="ARBA" id="ARBA00012954"/>
    </source>
</evidence>
<evidence type="ECO:0000259" key="12">
    <source>
        <dbReference type="SMART" id="SM00984"/>
    </source>
</evidence>
<evidence type="ECO:0000256" key="5">
    <source>
        <dbReference type="ARBA" id="ARBA00023002"/>
    </source>
</evidence>
<dbReference type="InterPro" id="IPR014026">
    <property type="entry name" value="UDP-Glc/GDP-Man_DH_dimer"/>
</dbReference>
<dbReference type="InterPro" id="IPR036291">
    <property type="entry name" value="NAD(P)-bd_dom_sf"/>
</dbReference>
<evidence type="ECO:0000256" key="9">
    <source>
        <dbReference type="PIRSR" id="PIRSR500134-1"/>
    </source>
</evidence>
<dbReference type="InterPro" id="IPR017476">
    <property type="entry name" value="UDP-Glc/GDP-Man"/>
</dbReference>
<feature type="binding site" evidence="11">
    <location>
        <position position="121"/>
    </location>
    <ligand>
        <name>NAD(+)</name>
        <dbReference type="ChEBI" id="CHEBI:57540"/>
    </ligand>
</feature>
<dbReference type="SUPFAM" id="SSF48179">
    <property type="entry name" value="6-phosphogluconate dehydrogenase C-terminal domain-like"/>
    <property type="match status" value="1"/>
</dbReference>
<evidence type="ECO:0000256" key="11">
    <source>
        <dbReference type="PIRSR" id="PIRSR500134-3"/>
    </source>
</evidence>
<dbReference type="GO" id="GO:0051287">
    <property type="term" value="F:NAD binding"/>
    <property type="evidence" value="ECO:0007669"/>
    <property type="project" value="InterPro"/>
</dbReference>
<dbReference type="RefSeq" id="WP_131562114.1">
    <property type="nucleotide sequence ID" value="NZ_SJSN01000019.1"/>
</dbReference>
<evidence type="ECO:0000313" key="13">
    <source>
        <dbReference type="EMBL" id="TCD02005.1"/>
    </source>
</evidence>
<dbReference type="InterPro" id="IPR036220">
    <property type="entry name" value="UDP-Glc/GDP-Man_DH_C_sf"/>
</dbReference>
<dbReference type="InterPro" id="IPR001732">
    <property type="entry name" value="UDP-Glc/GDP-Man_DH_N"/>
</dbReference>
<comment type="similarity">
    <text evidence="2 8">Belongs to the UDP-glucose/GDP-mannose dehydrogenase family.</text>
</comment>
<dbReference type="SUPFAM" id="SSF52413">
    <property type="entry name" value="UDP-glucose/GDP-mannose dehydrogenase C-terminal domain"/>
    <property type="match status" value="1"/>
</dbReference>
<feature type="binding site" evidence="11">
    <location>
        <position position="153"/>
    </location>
    <ligand>
        <name>NAD(+)</name>
        <dbReference type="ChEBI" id="CHEBI:57540"/>
    </ligand>
</feature>
<evidence type="ECO:0000256" key="10">
    <source>
        <dbReference type="PIRSR" id="PIRSR500134-2"/>
    </source>
</evidence>
<evidence type="ECO:0000256" key="7">
    <source>
        <dbReference type="ARBA" id="ARBA00047473"/>
    </source>
</evidence>
<accession>A0A4R0NRM5</accession>
<sequence length="447" mass="49394">MKIAVIGTGYVGLVTGTCLAETGNDVTCVDINVAKIQKMQAGELPIYEPGLDLLFHRNISQKRLTFTTDLALAVKDAQIIFMALPTPPGGDGAADLSYILGAAKDIAHLITDYKIIVNKSTVPVGTADKVSAIFKTYTDIKVDVVSNPEFLREGVAVDDFMKPDRVVLGTTSEHAKKIMTELYAPYVRQGNPILFMDERSSELTKYAANSFLATKITFMNEIANLCELLGADVDAVRKGMGSDERIGKRFLFPGIGYGGSCFPKDVQALVKASDENVYDFKILKSVMEVNELQKTILVDKVITYFNQNISGKHFAIWGLAFKPETDDVREAPALYIIKALLDNGASVSVFDPEGMENVKSIFEDKINYATDQYSVLEGANALLIATEWSVFRNPDFEKMSAIIADRVIFDGRNLFELAKMIELGYYYNSIGRALIEVKEDEMLLQQK</sequence>
<keyword evidence="5 8" id="KW-0560">Oxidoreductase</keyword>
<dbReference type="AlphaFoldDB" id="A0A4R0NRM5"/>
<dbReference type="Proteomes" id="UP000291485">
    <property type="component" value="Unassembled WGS sequence"/>
</dbReference>